<keyword evidence="7" id="KW-0675">Receptor</keyword>
<dbReference type="InterPro" id="IPR003593">
    <property type="entry name" value="AAA+_ATPase"/>
</dbReference>
<dbReference type="Gene3D" id="1.20.120.140">
    <property type="entry name" value="Signal recognition particle SRP54, nucleotide-binding domain"/>
    <property type="match status" value="1"/>
</dbReference>
<dbReference type="Pfam" id="PF02881">
    <property type="entry name" value="SRP54_N"/>
    <property type="match status" value="1"/>
</dbReference>
<dbReference type="InterPro" id="IPR042101">
    <property type="entry name" value="SRP54_N_sf"/>
</dbReference>
<dbReference type="SUPFAM" id="SSF64356">
    <property type="entry name" value="SNARE-like"/>
    <property type="match status" value="1"/>
</dbReference>
<evidence type="ECO:0000313" key="10">
    <source>
        <dbReference type="EMBL" id="KAH7065024.1"/>
    </source>
</evidence>
<feature type="compositionally biased region" description="Acidic residues" evidence="8">
    <location>
        <begin position="272"/>
        <end position="281"/>
    </location>
</feature>
<dbReference type="Gene3D" id="3.30.450.60">
    <property type="match status" value="1"/>
</dbReference>
<protein>
    <submittedName>
        <fullName evidence="10">Signal recognition particle, alpha subunit, N-terminal-domain-containing protein</fullName>
    </submittedName>
</protein>
<keyword evidence="6" id="KW-0472">Membrane</keyword>
<dbReference type="Pfam" id="PF04086">
    <property type="entry name" value="SRP-alpha_N"/>
    <property type="match status" value="1"/>
</dbReference>
<feature type="compositionally biased region" description="Polar residues" evidence="8">
    <location>
        <begin position="282"/>
        <end position="306"/>
    </location>
</feature>
<dbReference type="InterPro" id="IPR011012">
    <property type="entry name" value="Longin-like_dom_sf"/>
</dbReference>
<organism evidence="10 11">
    <name type="scientific">Macrophomina phaseolina</name>
    <dbReference type="NCBI Taxonomy" id="35725"/>
    <lineage>
        <taxon>Eukaryota</taxon>
        <taxon>Fungi</taxon>
        <taxon>Dikarya</taxon>
        <taxon>Ascomycota</taxon>
        <taxon>Pezizomycotina</taxon>
        <taxon>Dothideomycetes</taxon>
        <taxon>Dothideomycetes incertae sedis</taxon>
        <taxon>Botryosphaeriales</taxon>
        <taxon>Botryosphaeriaceae</taxon>
        <taxon>Macrophomina</taxon>
    </lineage>
</organism>
<feature type="compositionally biased region" description="Basic residues" evidence="8">
    <location>
        <begin position="256"/>
        <end position="266"/>
    </location>
</feature>
<keyword evidence="5" id="KW-0342">GTP-binding</keyword>
<dbReference type="SUPFAM" id="SSF47364">
    <property type="entry name" value="Domain of the SRP/SRP receptor G-proteins"/>
    <property type="match status" value="1"/>
</dbReference>
<dbReference type="PANTHER" id="PTHR43134">
    <property type="entry name" value="SIGNAL RECOGNITION PARTICLE RECEPTOR SUBUNIT ALPHA"/>
    <property type="match status" value="1"/>
</dbReference>
<keyword evidence="3" id="KW-0547">Nucleotide-binding</keyword>
<evidence type="ECO:0000256" key="7">
    <source>
        <dbReference type="ARBA" id="ARBA00023170"/>
    </source>
</evidence>
<feature type="region of interest" description="Disordered" evidence="8">
    <location>
        <begin position="136"/>
        <end position="306"/>
    </location>
</feature>
<evidence type="ECO:0000256" key="2">
    <source>
        <dbReference type="ARBA" id="ARBA00008531"/>
    </source>
</evidence>
<dbReference type="SMART" id="SM00382">
    <property type="entry name" value="AAA"/>
    <property type="match status" value="1"/>
</dbReference>
<comment type="similarity">
    <text evidence="2">Belongs to the GTP-binding SRP family.</text>
</comment>
<evidence type="ECO:0000256" key="3">
    <source>
        <dbReference type="ARBA" id="ARBA00022741"/>
    </source>
</evidence>
<comment type="caution">
    <text evidence="10">The sequence shown here is derived from an EMBL/GenBank/DDBJ whole genome shotgun (WGS) entry which is preliminary data.</text>
</comment>
<sequence>MLDSFEVLTTSGVVLWSKTYAKVPAKTIDALINEVFIEERSEVATDDQNAAQKPTFKRDRYTLKWTTAKDFGLIFVAVYQSLVHLTWIDKLLDNVRALFTELYKDQLRKRSTAVINCPFDDYFDRQVQELEPNQGSLRTLESSVSTVAEFTPPSSSGTDQADAPPPMPGLRKLWTDNFPRLSSSATPKPMYSDNNTSTDATPIQTPETSRPNSPAVNNHLLAAKGGPGRQSRRAKKKANAMAPAPASSGDESPARRPAKGAAKKGRKWDEFGAADEEDDTQLDYSTHSVGSEAPASSTVEAVDSSSWGKRTGKGEFVLKDLDDEMDEIIAAANAKKESSQSAPSGLVGSGLGAIGGLFRNVVGGKTLTKEDLAKPLKGMEDHLLKKNVAREAAVRLCESVEQDLIGVKTSSFTSVETTIRNSMESALRKILTPTNSLDLLRAIQTVNQPSALSMQSPRPYVISIVGVNGVGKSTNLSKICYFLLQNKLRVLVVAADTFRSGAVEQLRVHVDRLKELSAREGGSVDLYERGYGKDAANIAADAVKFATSADTPYDVVLIDTAGRRHNDQRLMSSLEKFAKLAKPDKILMVGEALVGTDSVAQARNFNASFGAGRKLDGFIISKCDTVGDMVGTLVSMVHATGIPVVFLGTGQHYSDLRQLNVSWATNLLMS</sequence>
<evidence type="ECO:0000256" key="5">
    <source>
        <dbReference type="ARBA" id="ARBA00023134"/>
    </source>
</evidence>
<name>A0ABQ8GXY4_9PEZI</name>
<gene>
    <name evidence="10" type="ORF">B0J12DRAFT_706696</name>
</gene>
<evidence type="ECO:0000256" key="8">
    <source>
        <dbReference type="SAM" id="MobiDB-lite"/>
    </source>
</evidence>
<dbReference type="PANTHER" id="PTHR43134:SF1">
    <property type="entry name" value="SIGNAL RECOGNITION PARTICLE RECEPTOR SUBUNIT ALPHA"/>
    <property type="match status" value="1"/>
</dbReference>
<dbReference type="InterPro" id="IPR007222">
    <property type="entry name" value="Sig_recog_particle_rcpt_asu_N"/>
</dbReference>
<dbReference type="SMART" id="SM00962">
    <property type="entry name" value="SRP54"/>
    <property type="match status" value="1"/>
</dbReference>
<dbReference type="PROSITE" id="PS00300">
    <property type="entry name" value="SRP54"/>
    <property type="match status" value="1"/>
</dbReference>
<evidence type="ECO:0000259" key="9">
    <source>
        <dbReference type="PROSITE" id="PS00300"/>
    </source>
</evidence>
<accession>A0ABQ8GXY4</accession>
<evidence type="ECO:0000256" key="1">
    <source>
        <dbReference type="ARBA" id="ARBA00004397"/>
    </source>
</evidence>
<dbReference type="Pfam" id="PF00448">
    <property type="entry name" value="SRP54"/>
    <property type="match status" value="1"/>
</dbReference>
<evidence type="ECO:0000256" key="4">
    <source>
        <dbReference type="ARBA" id="ARBA00022824"/>
    </source>
</evidence>
<evidence type="ECO:0000313" key="11">
    <source>
        <dbReference type="Proteomes" id="UP000774617"/>
    </source>
</evidence>
<feature type="domain" description="SRP54-type proteins GTP-binding" evidence="9">
    <location>
        <begin position="643"/>
        <end position="656"/>
    </location>
</feature>
<proteinExistence type="inferred from homology"/>
<dbReference type="InterPro" id="IPR013822">
    <property type="entry name" value="Signal_recog_particl_SRP54_hlx"/>
</dbReference>
<dbReference type="InterPro" id="IPR036225">
    <property type="entry name" value="SRP/SRP_N"/>
</dbReference>
<dbReference type="Gene3D" id="3.40.50.300">
    <property type="entry name" value="P-loop containing nucleotide triphosphate hydrolases"/>
    <property type="match status" value="1"/>
</dbReference>
<feature type="compositionally biased region" description="Polar residues" evidence="8">
    <location>
        <begin position="180"/>
        <end position="216"/>
    </location>
</feature>
<evidence type="ECO:0000256" key="6">
    <source>
        <dbReference type="ARBA" id="ARBA00023136"/>
    </source>
</evidence>
<feature type="compositionally biased region" description="Polar residues" evidence="8">
    <location>
        <begin position="136"/>
        <end position="159"/>
    </location>
</feature>
<dbReference type="CDD" id="cd14826">
    <property type="entry name" value="SR_alpha_SRX"/>
    <property type="match status" value="1"/>
</dbReference>
<comment type="subcellular location">
    <subcellularLocation>
        <location evidence="1">Endoplasmic reticulum membrane</location>
        <topology evidence="1">Peripheral membrane protein</topology>
        <orientation evidence="1">Cytoplasmic side</orientation>
    </subcellularLocation>
</comment>
<keyword evidence="4" id="KW-0256">Endoplasmic reticulum</keyword>
<dbReference type="InterPro" id="IPR000897">
    <property type="entry name" value="SRP54_GTPase_dom"/>
</dbReference>
<dbReference type="SUPFAM" id="SSF52540">
    <property type="entry name" value="P-loop containing nucleoside triphosphate hydrolases"/>
    <property type="match status" value="1"/>
</dbReference>
<dbReference type="InterPro" id="IPR027417">
    <property type="entry name" value="P-loop_NTPase"/>
</dbReference>
<dbReference type="Proteomes" id="UP000774617">
    <property type="component" value="Unassembled WGS sequence"/>
</dbReference>
<reference evidence="10 11" key="1">
    <citation type="journal article" date="2021" name="Nat. Commun.">
        <title>Genetic determinants of endophytism in the Arabidopsis root mycobiome.</title>
        <authorList>
            <person name="Mesny F."/>
            <person name="Miyauchi S."/>
            <person name="Thiergart T."/>
            <person name="Pickel B."/>
            <person name="Atanasova L."/>
            <person name="Karlsson M."/>
            <person name="Huettel B."/>
            <person name="Barry K.W."/>
            <person name="Haridas S."/>
            <person name="Chen C."/>
            <person name="Bauer D."/>
            <person name="Andreopoulos W."/>
            <person name="Pangilinan J."/>
            <person name="LaButti K."/>
            <person name="Riley R."/>
            <person name="Lipzen A."/>
            <person name="Clum A."/>
            <person name="Drula E."/>
            <person name="Henrissat B."/>
            <person name="Kohler A."/>
            <person name="Grigoriev I.V."/>
            <person name="Martin F.M."/>
            <person name="Hacquard S."/>
        </authorList>
    </citation>
    <scope>NUCLEOTIDE SEQUENCE [LARGE SCALE GENOMIC DNA]</scope>
    <source>
        <strain evidence="10 11">MPI-SDFR-AT-0080</strain>
    </source>
</reference>
<dbReference type="EMBL" id="JAGTJR010000001">
    <property type="protein sequence ID" value="KAH7065024.1"/>
    <property type="molecule type" value="Genomic_DNA"/>
</dbReference>
<dbReference type="CDD" id="cd17876">
    <property type="entry name" value="SRalpha_C"/>
    <property type="match status" value="1"/>
</dbReference>
<keyword evidence="11" id="KW-1185">Reference proteome</keyword>
<dbReference type="SMART" id="SM00963">
    <property type="entry name" value="SRP54_N"/>
    <property type="match status" value="1"/>
</dbReference>